<dbReference type="Proteomes" id="UP000053660">
    <property type="component" value="Unassembled WGS sequence"/>
</dbReference>
<protein>
    <recommendedName>
        <fullName evidence="4">G-protein coupled receptors family 1 profile domain-containing protein</fullName>
    </recommendedName>
</protein>
<reference evidence="2 3" key="1">
    <citation type="submission" date="2014-03" db="EMBL/GenBank/DDBJ databases">
        <title>Draft genome of the hookworm Oesophagostomum dentatum.</title>
        <authorList>
            <person name="Mitreva M."/>
        </authorList>
    </citation>
    <scope>NUCLEOTIDE SEQUENCE [LARGE SCALE GENOMIC DNA]</scope>
    <source>
        <strain evidence="2 3">OD-Hann</strain>
    </source>
</reference>
<dbReference type="SUPFAM" id="SSF81321">
    <property type="entry name" value="Family A G protein-coupled receptor-like"/>
    <property type="match status" value="1"/>
</dbReference>
<keyword evidence="1" id="KW-1133">Transmembrane helix</keyword>
<sequence length="134" mass="15577">MRMLAGRALLRRLQITYVPECRGTMNEYTLGLSSLAMDEVYNAYWRIWFRSVFTILIPFFLLAFMNIRIVLVIQKTEFQFISAQKLSEAKRKVSLLTIIAGAMRPPIYVCCQSELRKEFAAKLKRMCSSTSYKA</sequence>
<organism evidence="2 3">
    <name type="scientific">Oesophagostomum dentatum</name>
    <name type="common">Nodular worm</name>
    <dbReference type="NCBI Taxonomy" id="61180"/>
    <lineage>
        <taxon>Eukaryota</taxon>
        <taxon>Metazoa</taxon>
        <taxon>Ecdysozoa</taxon>
        <taxon>Nematoda</taxon>
        <taxon>Chromadorea</taxon>
        <taxon>Rhabditida</taxon>
        <taxon>Rhabditina</taxon>
        <taxon>Rhabditomorpha</taxon>
        <taxon>Strongyloidea</taxon>
        <taxon>Strongylidae</taxon>
        <taxon>Oesophagostomum</taxon>
    </lineage>
</organism>
<feature type="transmembrane region" description="Helical" evidence="1">
    <location>
        <begin position="47"/>
        <end position="71"/>
    </location>
</feature>
<evidence type="ECO:0000256" key="1">
    <source>
        <dbReference type="SAM" id="Phobius"/>
    </source>
</evidence>
<dbReference type="PANTHER" id="PTHR46709">
    <property type="entry name" value="PROTEIN CBG23488-RELATED"/>
    <property type="match status" value="1"/>
</dbReference>
<keyword evidence="1" id="KW-0472">Membrane</keyword>
<keyword evidence="3" id="KW-1185">Reference proteome</keyword>
<dbReference type="OrthoDB" id="5783891at2759"/>
<gene>
    <name evidence="2" type="ORF">OESDEN_15239</name>
</gene>
<evidence type="ECO:0000313" key="3">
    <source>
        <dbReference type="Proteomes" id="UP000053660"/>
    </source>
</evidence>
<dbReference type="EMBL" id="KN565617">
    <property type="protein sequence ID" value="KHJ85040.1"/>
    <property type="molecule type" value="Genomic_DNA"/>
</dbReference>
<evidence type="ECO:0008006" key="4">
    <source>
        <dbReference type="Google" id="ProtNLM"/>
    </source>
</evidence>
<proteinExistence type="predicted"/>
<name>A0A0B1SPB2_OESDE</name>
<evidence type="ECO:0000313" key="2">
    <source>
        <dbReference type="EMBL" id="KHJ85040.1"/>
    </source>
</evidence>
<dbReference type="PANTHER" id="PTHR46709:SF4">
    <property type="entry name" value="G-PROTEIN COUPLED RECEPTORS FAMILY 1 PROFILE DOMAIN-CONTAINING PROTEIN"/>
    <property type="match status" value="1"/>
</dbReference>
<dbReference type="Gene3D" id="1.20.1070.10">
    <property type="entry name" value="Rhodopsin 7-helix transmembrane proteins"/>
    <property type="match status" value="1"/>
</dbReference>
<accession>A0A0B1SPB2</accession>
<keyword evidence="1" id="KW-0812">Transmembrane</keyword>
<dbReference type="AlphaFoldDB" id="A0A0B1SPB2"/>